<dbReference type="RefSeq" id="WP_203346334.1">
    <property type="nucleotide sequence ID" value="NZ_CP069194.1"/>
</dbReference>
<feature type="transmembrane region" description="Helical" evidence="1">
    <location>
        <begin position="64"/>
        <end position="87"/>
    </location>
</feature>
<accession>A0AA92R552</accession>
<keyword evidence="1" id="KW-0812">Transmembrane</keyword>
<gene>
    <name evidence="3" type="ORF">JOS67_00175</name>
</gene>
<dbReference type="PANTHER" id="PTHR32089:SF112">
    <property type="entry name" value="LYSOZYME-LIKE PROTEIN-RELATED"/>
    <property type="match status" value="1"/>
</dbReference>
<keyword evidence="3" id="KW-0614">Plasmid</keyword>
<proteinExistence type="predicted"/>
<evidence type="ECO:0000313" key="3">
    <source>
        <dbReference type="EMBL" id="QRG81518.1"/>
    </source>
</evidence>
<dbReference type="SMART" id="SM00304">
    <property type="entry name" value="HAMP"/>
    <property type="match status" value="1"/>
</dbReference>
<dbReference type="GO" id="GO:0016020">
    <property type="term" value="C:membrane"/>
    <property type="evidence" value="ECO:0007669"/>
    <property type="project" value="InterPro"/>
</dbReference>
<sequence>MNNNILQSLNIDKQAFFSNQQITFNQVNLNGEEKIFASHYMPEVGWFVVVQLDADEVFADSQALFVKLMTISLVVSALFIALTIWLVSTIIKPLNTLGTMLQDIAHGDGDLTKRLDDTRDDELGRLAKSYNTFVESLSVMLLQVNQSPGP</sequence>
<dbReference type="PROSITE" id="PS50885">
    <property type="entry name" value="HAMP"/>
    <property type="match status" value="1"/>
</dbReference>
<dbReference type="Proteomes" id="UP000596337">
    <property type="component" value="Plasmid pSLV18-213K"/>
</dbReference>
<dbReference type="Gene3D" id="3.30.450.20">
    <property type="entry name" value="PAS domain"/>
    <property type="match status" value="1"/>
</dbReference>
<dbReference type="CDD" id="cd06225">
    <property type="entry name" value="HAMP"/>
    <property type="match status" value="1"/>
</dbReference>
<name>A0AA92R552_9VIBR</name>
<evidence type="ECO:0000313" key="4">
    <source>
        <dbReference type="Proteomes" id="UP000596337"/>
    </source>
</evidence>
<dbReference type="Pfam" id="PF00672">
    <property type="entry name" value="HAMP"/>
    <property type="match status" value="1"/>
</dbReference>
<organism evidence="3 4">
    <name type="scientific">Vibrio diabolicus</name>
    <dbReference type="NCBI Taxonomy" id="50719"/>
    <lineage>
        <taxon>Bacteria</taxon>
        <taxon>Pseudomonadati</taxon>
        <taxon>Pseudomonadota</taxon>
        <taxon>Gammaproteobacteria</taxon>
        <taxon>Vibrionales</taxon>
        <taxon>Vibrionaceae</taxon>
        <taxon>Vibrio</taxon>
        <taxon>Vibrio diabolicus subgroup</taxon>
    </lineage>
</organism>
<dbReference type="PANTHER" id="PTHR32089">
    <property type="entry name" value="METHYL-ACCEPTING CHEMOTAXIS PROTEIN MCPB"/>
    <property type="match status" value="1"/>
</dbReference>
<dbReference type="SUPFAM" id="SSF158472">
    <property type="entry name" value="HAMP domain-like"/>
    <property type="match status" value="1"/>
</dbReference>
<dbReference type="AlphaFoldDB" id="A0AA92R552"/>
<feature type="domain" description="HAMP" evidence="2">
    <location>
        <begin position="88"/>
        <end position="142"/>
    </location>
</feature>
<reference evidence="3 4" key="1">
    <citation type="submission" date="2021-01" db="EMBL/GenBank/DDBJ databases">
        <title>Characterization of a novel blaVMB-2- harboring plasmid in Vibrio diabolicus.</title>
        <authorList>
            <person name="Liu M."/>
        </authorList>
    </citation>
    <scope>NUCLEOTIDE SEQUENCE [LARGE SCALE GENOMIC DNA]</scope>
    <source>
        <strain evidence="3 4">SLV18</strain>
        <plasmid evidence="3 4">pSLV18-213K</plasmid>
    </source>
</reference>
<dbReference type="GO" id="GO:0007165">
    <property type="term" value="P:signal transduction"/>
    <property type="evidence" value="ECO:0007669"/>
    <property type="project" value="InterPro"/>
</dbReference>
<keyword evidence="1" id="KW-1133">Transmembrane helix</keyword>
<evidence type="ECO:0000256" key="1">
    <source>
        <dbReference type="SAM" id="Phobius"/>
    </source>
</evidence>
<dbReference type="InterPro" id="IPR003660">
    <property type="entry name" value="HAMP_dom"/>
</dbReference>
<dbReference type="EMBL" id="CP069194">
    <property type="protein sequence ID" value="QRG81518.1"/>
    <property type="molecule type" value="Genomic_DNA"/>
</dbReference>
<evidence type="ECO:0000259" key="2">
    <source>
        <dbReference type="PROSITE" id="PS50885"/>
    </source>
</evidence>
<keyword evidence="1" id="KW-0472">Membrane</keyword>
<geneLocation type="plasmid" evidence="3 4">
    <name>pSLV18-213K</name>
</geneLocation>
<protein>
    <submittedName>
        <fullName evidence="3">Methyl-accepting chemotaxis protein</fullName>
    </submittedName>
</protein>
<dbReference type="Gene3D" id="1.10.8.500">
    <property type="entry name" value="HAMP domain in histidine kinase"/>
    <property type="match status" value="1"/>
</dbReference>